<feature type="compositionally biased region" description="Acidic residues" evidence="1">
    <location>
        <begin position="336"/>
        <end position="347"/>
    </location>
</feature>
<evidence type="ECO:0008006" key="5">
    <source>
        <dbReference type="Google" id="ProtNLM"/>
    </source>
</evidence>
<feature type="region of interest" description="Disordered" evidence="1">
    <location>
        <begin position="216"/>
        <end position="242"/>
    </location>
</feature>
<keyword evidence="4" id="KW-1185">Reference proteome</keyword>
<dbReference type="GeneID" id="85495968"/>
<organism evidence="3 4">
    <name type="scientific">Cutaneotrichosporon cavernicola</name>
    <dbReference type="NCBI Taxonomy" id="279322"/>
    <lineage>
        <taxon>Eukaryota</taxon>
        <taxon>Fungi</taxon>
        <taxon>Dikarya</taxon>
        <taxon>Basidiomycota</taxon>
        <taxon>Agaricomycotina</taxon>
        <taxon>Tremellomycetes</taxon>
        <taxon>Trichosporonales</taxon>
        <taxon>Trichosporonaceae</taxon>
        <taxon>Cutaneotrichosporon</taxon>
    </lineage>
</organism>
<gene>
    <name evidence="3" type="ORF">CcaverHIS019_0409180</name>
</gene>
<name>A0AA48L547_9TREE</name>
<feature type="compositionally biased region" description="Pro residues" evidence="1">
    <location>
        <begin position="368"/>
        <end position="399"/>
    </location>
</feature>
<feature type="chain" id="PRO_5041271707" description="Chitin-binding type-1 domain-containing protein" evidence="2">
    <location>
        <begin position="17"/>
        <end position="484"/>
    </location>
</feature>
<feature type="compositionally biased region" description="Pro residues" evidence="1">
    <location>
        <begin position="406"/>
        <end position="419"/>
    </location>
</feature>
<protein>
    <recommendedName>
        <fullName evidence="5">Chitin-binding type-1 domain-containing protein</fullName>
    </recommendedName>
</protein>
<dbReference type="Proteomes" id="UP001233271">
    <property type="component" value="Chromosome 4"/>
</dbReference>
<dbReference type="EMBL" id="AP028215">
    <property type="protein sequence ID" value="BEI92098.1"/>
    <property type="molecule type" value="Genomic_DNA"/>
</dbReference>
<sequence length="484" mass="55036">MKLATLALLFVGAVSAAPSPQEAAGTSSPAERQLGSDWRDMTGCTCLGWPFSPQVFFSQANGKRDGWCWTEGNMIQRDRNLIQTAVTQNRNTGAANGVQANVWCRGRGIPHASSECTIRVINEFTRTQGPGLLSFCQYPARGTFTPTTCDCGFSCNTGYVTCGRHCVVRGTQCNGGIPVERVCASGFWLCNNVCIRFNQSCSPNSPRGLSGVFERDEDVTSRDIDSELDERHTEDLENRSEPALDLDARHADANADPSNHNRCRPGWVWCSWWNRCYQRFCPQLPVCKKGWYWCRSRCVPNLSKCPRDVAERDAEPEFEQFDERDIEQFDPRDGEPEIDERDFEDALDERSLEEPQERDFDERDTPLIPWPEPQPQPPRPTYMPNPLPHPTYTPAPIPQPTVTVPQPQPQPTVPVPSEPSLPFPPSPWCRFGWTWCPQWNQCFRGRFCPRRCRIGWHWCRTRCVPRWFVCPTPAPLEGQCKFNA</sequence>
<evidence type="ECO:0000256" key="1">
    <source>
        <dbReference type="SAM" id="MobiDB-lite"/>
    </source>
</evidence>
<evidence type="ECO:0000313" key="3">
    <source>
        <dbReference type="EMBL" id="BEI92098.1"/>
    </source>
</evidence>
<keyword evidence="2" id="KW-0732">Signal</keyword>
<accession>A0AA48L547</accession>
<dbReference type="RefSeq" id="XP_060457363.1">
    <property type="nucleotide sequence ID" value="XM_060600806.1"/>
</dbReference>
<feature type="compositionally biased region" description="Basic and acidic residues" evidence="1">
    <location>
        <begin position="308"/>
        <end position="335"/>
    </location>
</feature>
<reference evidence="3" key="1">
    <citation type="journal article" date="2023" name="BMC Genomics">
        <title>Chromosome-level genome assemblies of Cutaneotrichosporon spp. (Trichosporonales, Basidiomycota) reveal imbalanced evolution between nucleotide sequences and chromosome synteny.</title>
        <authorList>
            <person name="Kobayashi Y."/>
            <person name="Kayamori A."/>
            <person name="Aoki K."/>
            <person name="Shiwa Y."/>
            <person name="Matsutani M."/>
            <person name="Fujita N."/>
            <person name="Sugita T."/>
            <person name="Iwasaki W."/>
            <person name="Tanaka N."/>
            <person name="Takashima M."/>
        </authorList>
    </citation>
    <scope>NUCLEOTIDE SEQUENCE</scope>
    <source>
        <strain evidence="3">HIS019</strain>
    </source>
</reference>
<feature type="compositionally biased region" description="Basic and acidic residues" evidence="1">
    <location>
        <begin position="218"/>
        <end position="242"/>
    </location>
</feature>
<dbReference type="AlphaFoldDB" id="A0AA48L547"/>
<evidence type="ECO:0000313" key="4">
    <source>
        <dbReference type="Proteomes" id="UP001233271"/>
    </source>
</evidence>
<feature type="signal peptide" evidence="2">
    <location>
        <begin position="1"/>
        <end position="16"/>
    </location>
</feature>
<dbReference type="KEGG" id="ccac:CcaHIS019_0409180"/>
<evidence type="ECO:0000256" key="2">
    <source>
        <dbReference type="SAM" id="SignalP"/>
    </source>
</evidence>
<proteinExistence type="predicted"/>
<feature type="compositionally biased region" description="Basic and acidic residues" evidence="1">
    <location>
        <begin position="348"/>
        <end position="365"/>
    </location>
</feature>
<feature type="region of interest" description="Disordered" evidence="1">
    <location>
        <begin position="308"/>
        <end position="419"/>
    </location>
</feature>